<feature type="compositionally biased region" description="Basic and acidic residues" evidence="1">
    <location>
        <begin position="316"/>
        <end position="331"/>
    </location>
</feature>
<dbReference type="PANTHER" id="PTHR11106:SF72">
    <property type="entry name" value="GANGLIOSIDE-INDUCED DIFFERENTIATION-ASSOCIATED PROTEIN 2"/>
    <property type="match status" value="1"/>
</dbReference>
<dbReference type="Proteomes" id="UP000028834">
    <property type="component" value="Unassembled WGS sequence"/>
</dbReference>
<evidence type="ECO:0000313" key="5">
    <source>
        <dbReference type="Proteomes" id="UP000028834"/>
    </source>
</evidence>
<dbReference type="Gene3D" id="3.40.220.10">
    <property type="entry name" value="Leucine Aminopeptidase, subunit E, domain 1"/>
    <property type="match status" value="1"/>
</dbReference>
<evidence type="ECO:0000256" key="1">
    <source>
        <dbReference type="SAM" id="MobiDB-lite"/>
    </source>
</evidence>
<dbReference type="InterPro" id="IPR043472">
    <property type="entry name" value="Macro_dom-like"/>
</dbReference>
<dbReference type="PANTHER" id="PTHR11106">
    <property type="entry name" value="GANGLIOSIDE INDUCED DIFFERENTIATION ASSOCIATED PROTEIN 2-RELATED"/>
    <property type="match status" value="1"/>
</dbReference>
<dbReference type="CDD" id="cd00170">
    <property type="entry name" value="SEC14"/>
    <property type="match status" value="1"/>
</dbReference>
<protein>
    <submittedName>
        <fullName evidence="4">Macro domain-containing protein</fullName>
    </submittedName>
</protein>
<feature type="region of interest" description="Disordered" evidence="1">
    <location>
        <begin position="95"/>
        <end position="126"/>
    </location>
</feature>
<evidence type="ECO:0000259" key="2">
    <source>
        <dbReference type="PROSITE" id="PS50191"/>
    </source>
</evidence>
<feature type="domain" description="CRAL-TRIO" evidence="2">
    <location>
        <begin position="528"/>
        <end position="673"/>
    </location>
</feature>
<dbReference type="OrthoDB" id="365077at2759"/>
<dbReference type="VEuPathDB" id="ToxoDB:TGRUB_315590"/>
<sequence>MALSIGAAVSDAIQWLSSELRRTLDDEMLADSPALGLPSSPFSSRRPSPCYSEADCFLPSPVRRTAPAAAVSLDCLLSWQDTLDEASCDSAPLDVSSTPSTCGESPGGGTSDLKSRLSQTSSGASPLCAAQRPLAGEASASCTARRNSPFPVDPDLNRRLFLYYGDPCSLKVDAVVCFINEAFKPIDHLGARLALIGGDELVDEQRHLERCKAGEARICRSFNLPSSHIIYTVGPRCNSKYVTATHNALNSCLRESLLLLGEKSLSSVAVPLYSPGTAARRSLRRASSSAAALRPHNLRRMQPREDSESLPGRDSFSARDDAPCRDTRETPSPEVCRLAAEDGDEADAFLHTSLRSLRRWMEKLREKLDAVVLIVDDCQDMRACEAFVGLYFPRNEAEEAAALRGLPEEVGDACGQIEVAERRMRVEREGSRSSLRASPSLSRGEITSQFGSLFMPACDSDADEDPRAPFEEASRILNSADVSFTDAKACTETEKRLQALSAPRDLAAGVDSEALYHRYLRQASAIADCTAFKQLDAVGFLSPRGTDRAGRPLILFFAALFPSTPVDAHLVLLYIIKSLDPYIRDKYTLLYVNTEVHHSHMPSMALWKEFFHLFSQYENTLDQLLVLHPGLLFKAAFACMRPYLPAHLWHGTFYLDSIKDLSMHVDDAHLLLPNFVVEFDKRPRKKLLGLSL</sequence>
<dbReference type="SUPFAM" id="SSF52087">
    <property type="entry name" value="CRAL/TRIO domain"/>
    <property type="match status" value="1"/>
</dbReference>
<organism evidence="4 5">
    <name type="scientific">Toxoplasma gondii RUB</name>
    <dbReference type="NCBI Taxonomy" id="935652"/>
    <lineage>
        <taxon>Eukaryota</taxon>
        <taxon>Sar</taxon>
        <taxon>Alveolata</taxon>
        <taxon>Apicomplexa</taxon>
        <taxon>Conoidasida</taxon>
        <taxon>Coccidia</taxon>
        <taxon>Eucoccidiorida</taxon>
        <taxon>Eimeriorina</taxon>
        <taxon>Sarcocystidae</taxon>
        <taxon>Toxoplasma</taxon>
    </lineage>
</organism>
<dbReference type="InterPro" id="IPR036865">
    <property type="entry name" value="CRAL-TRIO_dom_sf"/>
</dbReference>
<feature type="region of interest" description="Disordered" evidence="1">
    <location>
        <begin position="283"/>
        <end position="333"/>
    </location>
</feature>
<feature type="compositionally biased region" description="Low complexity" evidence="1">
    <location>
        <begin position="285"/>
        <end position="294"/>
    </location>
</feature>
<evidence type="ECO:0000259" key="3">
    <source>
        <dbReference type="PROSITE" id="PS51154"/>
    </source>
</evidence>
<evidence type="ECO:0000313" key="4">
    <source>
        <dbReference type="EMBL" id="KFG66354.1"/>
    </source>
</evidence>
<comment type="caution">
    <text evidence="4">The sequence shown here is derived from an EMBL/GenBank/DDBJ whole genome shotgun (WGS) entry which is preliminary data.</text>
</comment>
<dbReference type="PROSITE" id="PS51154">
    <property type="entry name" value="MACRO"/>
    <property type="match status" value="1"/>
</dbReference>
<dbReference type="EMBL" id="AFYV02000034">
    <property type="protein sequence ID" value="KFG66354.1"/>
    <property type="molecule type" value="Genomic_DNA"/>
</dbReference>
<dbReference type="AlphaFoldDB" id="A0A086MBT6"/>
<reference evidence="4 5" key="1">
    <citation type="submission" date="2014-05" db="EMBL/GenBank/DDBJ databases">
        <authorList>
            <person name="Sibley D."/>
            <person name="Venepally P."/>
            <person name="Karamycheva S."/>
            <person name="Hadjithomas M."/>
            <person name="Khan A."/>
            <person name="Brunk B."/>
            <person name="Roos D."/>
            <person name="Caler E."/>
            <person name="Lorenzi H."/>
        </authorList>
    </citation>
    <scope>NUCLEOTIDE SEQUENCE [LARGE SCALE GENOMIC DNA]</scope>
    <source>
        <strain evidence="4 5">RUB</strain>
    </source>
</reference>
<gene>
    <name evidence="4" type="ORF">TGRUB_315590</name>
</gene>
<dbReference type="InterPro" id="IPR002589">
    <property type="entry name" value="Macro_dom"/>
</dbReference>
<accession>A0A086MBT6</accession>
<dbReference type="InterPro" id="IPR001251">
    <property type="entry name" value="CRAL-TRIO_dom"/>
</dbReference>
<proteinExistence type="predicted"/>
<feature type="domain" description="Macro" evidence="3">
    <location>
        <begin position="147"/>
        <end position="392"/>
    </location>
</feature>
<dbReference type="Pfam" id="PF13716">
    <property type="entry name" value="CRAL_TRIO_2"/>
    <property type="match status" value="1"/>
</dbReference>
<dbReference type="Pfam" id="PF01661">
    <property type="entry name" value="Macro"/>
    <property type="match status" value="1"/>
</dbReference>
<dbReference type="Gene3D" id="3.40.525.10">
    <property type="entry name" value="CRAL-TRIO lipid binding domain"/>
    <property type="match status" value="1"/>
</dbReference>
<dbReference type="SUPFAM" id="SSF52949">
    <property type="entry name" value="Macro domain-like"/>
    <property type="match status" value="1"/>
</dbReference>
<name>A0A086MBT6_TOXGO</name>
<dbReference type="PROSITE" id="PS50191">
    <property type="entry name" value="CRAL_TRIO"/>
    <property type="match status" value="1"/>
</dbReference>